<protein>
    <submittedName>
        <fullName evidence="1">Uncharacterized protein</fullName>
    </submittedName>
</protein>
<keyword evidence="2" id="KW-1185">Reference proteome</keyword>
<organism evidence="1 2">
    <name type="scientific">Adiantum capillus-veneris</name>
    <name type="common">Maidenhair fern</name>
    <dbReference type="NCBI Taxonomy" id="13818"/>
    <lineage>
        <taxon>Eukaryota</taxon>
        <taxon>Viridiplantae</taxon>
        <taxon>Streptophyta</taxon>
        <taxon>Embryophyta</taxon>
        <taxon>Tracheophyta</taxon>
        <taxon>Polypodiopsida</taxon>
        <taxon>Polypodiidae</taxon>
        <taxon>Polypodiales</taxon>
        <taxon>Pteridineae</taxon>
        <taxon>Pteridaceae</taxon>
        <taxon>Vittarioideae</taxon>
        <taxon>Adiantum</taxon>
    </lineage>
</organism>
<name>A0A9D4UFX5_ADICA</name>
<gene>
    <name evidence="1" type="ORF">GOP47_0019165</name>
</gene>
<dbReference type="Proteomes" id="UP000886520">
    <property type="component" value="Chromosome 18"/>
</dbReference>
<comment type="caution">
    <text evidence="1">The sequence shown here is derived from an EMBL/GenBank/DDBJ whole genome shotgun (WGS) entry which is preliminary data.</text>
</comment>
<sequence>MEVFDSKSGVWKDASFPLFQKWQGNVWDGNFFILARDDVRCLPTNLVAYHVASGVWSMQPVQMFRDVTDEDECYQVHKYRGRLYFALEMWPERYGYRIWEVVKAGLEASEWVEAACTP</sequence>
<evidence type="ECO:0000313" key="1">
    <source>
        <dbReference type="EMBL" id="KAI5066541.1"/>
    </source>
</evidence>
<dbReference type="AlphaFoldDB" id="A0A9D4UFX5"/>
<reference evidence="1" key="1">
    <citation type="submission" date="2021-01" db="EMBL/GenBank/DDBJ databases">
        <title>Adiantum capillus-veneris genome.</title>
        <authorList>
            <person name="Fang Y."/>
            <person name="Liao Q."/>
        </authorList>
    </citation>
    <scope>NUCLEOTIDE SEQUENCE</scope>
    <source>
        <strain evidence="1">H3</strain>
        <tissue evidence="1">Leaf</tissue>
    </source>
</reference>
<dbReference type="EMBL" id="JABFUD020000018">
    <property type="protein sequence ID" value="KAI5066541.1"/>
    <property type="molecule type" value="Genomic_DNA"/>
</dbReference>
<evidence type="ECO:0000313" key="2">
    <source>
        <dbReference type="Proteomes" id="UP000886520"/>
    </source>
</evidence>
<proteinExistence type="predicted"/>
<accession>A0A9D4UFX5</accession>